<dbReference type="OMA" id="MYGSEEF"/>
<feature type="region of interest" description="Disordered" evidence="2">
    <location>
        <begin position="483"/>
        <end position="541"/>
    </location>
</feature>
<evidence type="ECO:0000256" key="2">
    <source>
        <dbReference type="SAM" id="MobiDB-lite"/>
    </source>
</evidence>
<dbReference type="InterPro" id="IPR015424">
    <property type="entry name" value="PyrdxlP-dep_Trfase"/>
</dbReference>
<dbReference type="HOGENOM" id="CLU_017584_1_2_1"/>
<reference evidence="4 5" key="1">
    <citation type="submission" date="2014-05" db="EMBL/GenBank/DDBJ databases">
        <title>Draft genome sequence of a rare smut relative, Tilletiaria anomala UBC 951.</title>
        <authorList>
            <consortium name="DOE Joint Genome Institute"/>
            <person name="Toome M."/>
            <person name="Kuo A."/>
            <person name="Henrissat B."/>
            <person name="Lipzen A."/>
            <person name="Tritt A."/>
            <person name="Yoshinaga Y."/>
            <person name="Zane M."/>
            <person name="Barry K."/>
            <person name="Grigoriev I.V."/>
            <person name="Spatafora J.W."/>
            <person name="Aimea M.C."/>
        </authorList>
    </citation>
    <scope>NUCLEOTIDE SEQUENCE [LARGE SCALE GENOMIC DNA]</scope>
    <source>
        <strain evidence="4 5">UBC 951</strain>
    </source>
</reference>
<dbReference type="GO" id="GO:0030170">
    <property type="term" value="F:pyridoxal phosphate binding"/>
    <property type="evidence" value="ECO:0007669"/>
    <property type="project" value="InterPro"/>
</dbReference>
<feature type="domain" description="Aminotransferase class I/classII large" evidence="3">
    <location>
        <begin position="72"/>
        <end position="452"/>
    </location>
</feature>
<dbReference type="PANTHER" id="PTHR43795:SF39">
    <property type="entry name" value="AMINOTRANSFERASE CLASS I_CLASSII DOMAIN-CONTAINING PROTEIN"/>
    <property type="match status" value="1"/>
</dbReference>
<organism evidence="4 5">
    <name type="scientific">Tilletiaria anomala (strain ATCC 24038 / CBS 436.72 / UBC 951)</name>
    <dbReference type="NCBI Taxonomy" id="1037660"/>
    <lineage>
        <taxon>Eukaryota</taxon>
        <taxon>Fungi</taxon>
        <taxon>Dikarya</taxon>
        <taxon>Basidiomycota</taxon>
        <taxon>Ustilaginomycotina</taxon>
        <taxon>Exobasidiomycetes</taxon>
        <taxon>Georgefischeriales</taxon>
        <taxon>Tilletiariaceae</taxon>
        <taxon>Tilletiaria</taxon>
    </lineage>
</organism>
<keyword evidence="1" id="KW-0663">Pyridoxal phosphate</keyword>
<dbReference type="InterPro" id="IPR004839">
    <property type="entry name" value="Aminotransferase_I/II_large"/>
</dbReference>
<accession>A0A066WCF4</accession>
<evidence type="ECO:0000313" key="5">
    <source>
        <dbReference type="Proteomes" id="UP000027361"/>
    </source>
</evidence>
<dbReference type="InterPro" id="IPR050478">
    <property type="entry name" value="Ethylene_sulfur-biosynth"/>
</dbReference>
<dbReference type="OrthoDB" id="7042322at2759"/>
<dbReference type="GO" id="GO:0008483">
    <property type="term" value="F:transaminase activity"/>
    <property type="evidence" value="ECO:0007669"/>
    <property type="project" value="TreeGrafter"/>
</dbReference>
<dbReference type="GeneID" id="25264191"/>
<dbReference type="Pfam" id="PF00155">
    <property type="entry name" value="Aminotran_1_2"/>
    <property type="match status" value="1"/>
</dbReference>
<keyword evidence="5" id="KW-1185">Reference proteome</keyword>
<dbReference type="InterPro" id="IPR015421">
    <property type="entry name" value="PyrdxlP-dep_Trfase_major"/>
</dbReference>
<dbReference type="Gene3D" id="3.90.1150.10">
    <property type="entry name" value="Aspartate Aminotransferase, domain 1"/>
    <property type="match status" value="1"/>
</dbReference>
<dbReference type="InParanoid" id="A0A066WCF4"/>
<evidence type="ECO:0000313" key="4">
    <source>
        <dbReference type="EMBL" id="KDN48445.1"/>
    </source>
</evidence>
<dbReference type="EMBL" id="JMSN01000025">
    <property type="protein sequence ID" value="KDN48445.1"/>
    <property type="molecule type" value="Genomic_DNA"/>
</dbReference>
<dbReference type="InterPro" id="IPR015422">
    <property type="entry name" value="PyrdxlP-dep_Trfase_small"/>
</dbReference>
<dbReference type="PANTHER" id="PTHR43795">
    <property type="entry name" value="BIFUNCTIONAL ASPARTATE AMINOTRANSFERASE AND GLUTAMATE/ASPARTATE-PREPHENATE AMINOTRANSFERASE-RELATED"/>
    <property type="match status" value="1"/>
</dbReference>
<sequence>MSALEDDTKAGLAPRGLVFTNLLTPDVDNLFSVFRDAYERRNNPSGMVNFGVAENSLLREELVRYFNTVGLQLSSKELAYNGRFTTSQKLVEALANLYNHYPDGYANRNDWADRKPLVPVKPDHIHVGSGAGAVLNSLAWTLCEKGEGVLLSLPYYNGFLYDFTFKAEATLVKVKLPIPEAGKSSHDQAWLKPDTVQSYELALLDAKEKGIKTRVLLYCNPHNPTGQIMPREMTIELLKLAAKYDLHFISDEIYSRSVYEPSPASPAPPQFHSVLSIDTLAVAGLHPSRVHVVSSASKDFSANGFRQGVCISQANSALLRALNMQNLPSQSSTIAGNLWANWLQDTEYLEWYLEENTRRLAVACSHTQRWLQVHDIRFVTSNAGHFFLVDFRRFLGGVNAEVSSDSSFDEIEDARKAEADLAGRLIKGKVFVAPGGQYEHPVPGWFRFTYSAEPHALLEGMERVENVLGLPAKAKEFGLLDLEGGAKQPPKRGLDAKTATESQGEGAKEALEDSNDSHKGSAHTSRSHTVAYPTLLSSAEQPRKSKRSLFQRLLSLALRDVIWN</sequence>
<dbReference type="Gene3D" id="3.40.640.10">
    <property type="entry name" value="Type I PLP-dependent aspartate aminotransferase-like (Major domain)"/>
    <property type="match status" value="1"/>
</dbReference>
<keyword evidence="4" id="KW-0808">Transferase</keyword>
<gene>
    <name evidence="4" type="ORF">K437DRAFT_255555</name>
</gene>
<protein>
    <submittedName>
        <fullName evidence="4">PLP-dependent transferase</fullName>
    </submittedName>
</protein>
<proteinExistence type="predicted"/>
<comment type="caution">
    <text evidence="4">The sequence shown here is derived from an EMBL/GenBank/DDBJ whole genome shotgun (WGS) entry which is preliminary data.</text>
</comment>
<dbReference type="AlphaFoldDB" id="A0A066WCF4"/>
<dbReference type="Proteomes" id="UP000027361">
    <property type="component" value="Unassembled WGS sequence"/>
</dbReference>
<dbReference type="GO" id="GO:0006520">
    <property type="term" value="P:amino acid metabolic process"/>
    <property type="evidence" value="ECO:0007669"/>
    <property type="project" value="TreeGrafter"/>
</dbReference>
<evidence type="ECO:0000256" key="1">
    <source>
        <dbReference type="ARBA" id="ARBA00022898"/>
    </source>
</evidence>
<dbReference type="RefSeq" id="XP_013244101.1">
    <property type="nucleotide sequence ID" value="XM_013388647.1"/>
</dbReference>
<dbReference type="SUPFAM" id="SSF53383">
    <property type="entry name" value="PLP-dependent transferases"/>
    <property type="match status" value="1"/>
</dbReference>
<dbReference type="CDD" id="cd00609">
    <property type="entry name" value="AAT_like"/>
    <property type="match status" value="1"/>
</dbReference>
<name>A0A066WCF4_TILAU</name>
<evidence type="ECO:0000259" key="3">
    <source>
        <dbReference type="Pfam" id="PF00155"/>
    </source>
</evidence>
<dbReference type="STRING" id="1037660.A0A066WCF4"/>
<feature type="compositionally biased region" description="Basic and acidic residues" evidence="2">
    <location>
        <begin position="506"/>
        <end position="519"/>
    </location>
</feature>